<dbReference type="Proteomes" id="UP000249725">
    <property type="component" value="Unassembled WGS sequence"/>
</dbReference>
<dbReference type="RefSeq" id="WP_111513708.1">
    <property type="nucleotide sequence ID" value="NZ_QFYR01000001.1"/>
</dbReference>
<sequence length="101" mass="10653">MVRAASDDRPSGDQEGFVGSSTSPAAGDALVVQLLPLIILSIIYASVVYVIARRRGVSPWPWTIGALVPGLGVFVVTPIFMLLSFLSVLDRLNALEGAARS</sequence>
<evidence type="ECO:0000313" key="4">
    <source>
        <dbReference type="Proteomes" id="UP000249725"/>
    </source>
</evidence>
<dbReference type="AlphaFoldDB" id="A0A328AU88"/>
<feature type="region of interest" description="Disordered" evidence="1">
    <location>
        <begin position="1"/>
        <end position="23"/>
    </location>
</feature>
<reference evidence="4" key="1">
    <citation type="submission" date="2018-05" db="EMBL/GenBank/DDBJ databases">
        <authorList>
            <person name="Li X."/>
        </authorList>
    </citation>
    <scope>NUCLEOTIDE SEQUENCE [LARGE SCALE GENOMIC DNA]</scope>
    <source>
        <strain evidence="4">YIM 73061</strain>
    </source>
</reference>
<keyword evidence="2" id="KW-0472">Membrane</keyword>
<evidence type="ECO:0000313" key="3">
    <source>
        <dbReference type="EMBL" id="RAK57256.1"/>
    </source>
</evidence>
<name>A0A328AU88_9CAUL</name>
<accession>A0A328AU88</accession>
<protein>
    <submittedName>
        <fullName evidence="3">Uncharacterized protein</fullName>
    </submittedName>
</protein>
<proteinExistence type="predicted"/>
<comment type="caution">
    <text evidence="3">The sequence shown here is derived from an EMBL/GenBank/DDBJ whole genome shotgun (WGS) entry which is preliminary data.</text>
</comment>
<dbReference type="EMBL" id="QFYR01000001">
    <property type="protein sequence ID" value="RAK57256.1"/>
    <property type="molecule type" value="Genomic_DNA"/>
</dbReference>
<feature type="transmembrane region" description="Helical" evidence="2">
    <location>
        <begin position="64"/>
        <end position="86"/>
    </location>
</feature>
<feature type="transmembrane region" description="Helical" evidence="2">
    <location>
        <begin position="30"/>
        <end position="52"/>
    </location>
</feature>
<evidence type="ECO:0000256" key="1">
    <source>
        <dbReference type="SAM" id="MobiDB-lite"/>
    </source>
</evidence>
<gene>
    <name evidence="3" type="ORF">DJ018_04730</name>
</gene>
<evidence type="ECO:0000256" key="2">
    <source>
        <dbReference type="SAM" id="Phobius"/>
    </source>
</evidence>
<feature type="compositionally biased region" description="Basic and acidic residues" evidence="1">
    <location>
        <begin position="1"/>
        <end position="12"/>
    </location>
</feature>
<keyword evidence="4" id="KW-1185">Reference proteome</keyword>
<organism evidence="3 4">
    <name type="scientific">Phenylobacterium deserti</name>
    <dbReference type="NCBI Taxonomy" id="1914756"/>
    <lineage>
        <taxon>Bacteria</taxon>
        <taxon>Pseudomonadati</taxon>
        <taxon>Pseudomonadota</taxon>
        <taxon>Alphaproteobacteria</taxon>
        <taxon>Caulobacterales</taxon>
        <taxon>Caulobacteraceae</taxon>
        <taxon>Phenylobacterium</taxon>
    </lineage>
</organism>
<keyword evidence="2" id="KW-0812">Transmembrane</keyword>
<keyword evidence="2" id="KW-1133">Transmembrane helix</keyword>